<comment type="caution">
    <text evidence="2">The sequence shown here is derived from an EMBL/GenBank/DDBJ whole genome shotgun (WGS) entry which is preliminary data.</text>
</comment>
<evidence type="ECO:0000313" key="2">
    <source>
        <dbReference type="EMBL" id="PUA31501.1"/>
    </source>
</evidence>
<proteinExistence type="predicted"/>
<dbReference type="SMART" id="SM00670">
    <property type="entry name" value="PINc"/>
    <property type="match status" value="1"/>
</dbReference>
<dbReference type="AlphaFoldDB" id="A0A2R7Y1T6"/>
<organism evidence="2 3">
    <name type="scientific">Candidatus Terraquivivens tikiterensis</name>
    <dbReference type="NCBI Taxonomy" id="1980982"/>
    <lineage>
        <taxon>Archaea</taxon>
        <taxon>Nitrososphaerota</taxon>
        <taxon>Candidatus Wolframiiraptoraceae</taxon>
        <taxon>Candidatus Terraquivivens</taxon>
    </lineage>
</organism>
<reference evidence="2 3" key="1">
    <citation type="submission" date="2017-04" db="EMBL/GenBank/DDBJ databases">
        <title>Draft Aigarchaeota genome from a New Zealand hot spring.</title>
        <authorList>
            <person name="Reysenbach A.-L."/>
            <person name="Donaho J.A."/>
            <person name="Gerhart J."/>
            <person name="Kelley J.F."/>
            <person name="Kouba K."/>
            <person name="Podar M."/>
            <person name="Stott M."/>
        </authorList>
    </citation>
    <scope>NUCLEOTIDE SEQUENCE [LARGE SCALE GENOMIC DNA]</scope>
    <source>
        <strain evidence="2">NZ13_MG1</strain>
    </source>
</reference>
<dbReference type="Proteomes" id="UP000244066">
    <property type="component" value="Unassembled WGS sequence"/>
</dbReference>
<feature type="domain" description="PIN" evidence="1">
    <location>
        <begin position="7"/>
        <end position="130"/>
    </location>
</feature>
<dbReference type="Gene3D" id="3.40.50.1010">
    <property type="entry name" value="5'-nuclease"/>
    <property type="match status" value="1"/>
</dbReference>
<sequence length="146" mass="16858">MRSVPRLRLYLDTNIFLDLDHLLGRKGKSSQLIREIANGRFEGFTSHFILSELAGVLKELGVPREYINKILVCVQKFPNVQIVFHEYIMFLDMPENILNTCVQCRDALHFVVAKYLAVDKIVTRDKGFKNTVDHVIPYVTPEQLIP</sequence>
<dbReference type="EMBL" id="NDWU01000016">
    <property type="protein sequence ID" value="PUA31501.1"/>
    <property type="molecule type" value="Genomic_DNA"/>
</dbReference>
<dbReference type="CDD" id="cd09854">
    <property type="entry name" value="PIN_VapC-like"/>
    <property type="match status" value="1"/>
</dbReference>
<protein>
    <recommendedName>
        <fullName evidence="1">PIN domain-containing protein</fullName>
    </recommendedName>
</protein>
<name>A0A2R7Y1T6_9ARCH</name>
<dbReference type="InterPro" id="IPR002716">
    <property type="entry name" value="PIN_dom"/>
</dbReference>
<dbReference type="InterPro" id="IPR029060">
    <property type="entry name" value="PIN-like_dom_sf"/>
</dbReference>
<dbReference type="Pfam" id="PF01850">
    <property type="entry name" value="PIN"/>
    <property type="match status" value="1"/>
</dbReference>
<accession>A0A2R7Y1T6</accession>
<evidence type="ECO:0000313" key="3">
    <source>
        <dbReference type="Proteomes" id="UP000244066"/>
    </source>
</evidence>
<gene>
    <name evidence="2" type="ORF">B9J98_06010</name>
</gene>
<evidence type="ECO:0000259" key="1">
    <source>
        <dbReference type="SMART" id="SM00670"/>
    </source>
</evidence>
<dbReference type="SUPFAM" id="SSF88723">
    <property type="entry name" value="PIN domain-like"/>
    <property type="match status" value="1"/>
</dbReference>